<protein>
    <recommendedName>
        <fullName evidence="4">PrsW family intramembrane metalloprotease</fullName>
    </recommendedName>
</protein>
<feature type="transmembrane region" description="Helical" evidence="1">
    <location>
        <begin position="83"/>
        <end position="102"/>
    </location>
</feature>
<sequence>MSGTLSPATGLDRGRRPRRITVLLPVLGLLVVALCGLVLFAVATARVGPLAVTIGVLAALVPVAGVVAGFLWVDRWEPEPAKFLLLAFAWGACIATITALLINTTAEAVGDELLGKGSGNTVAALVSAPIVEEAAKALFVVLILWRRSSEFDGVVDGVVYAGFSAAGFAFTENIYYFGRAFNDYGFGDGHSQGVITAFFLRGVLAPFTHPLFAVLTGIGIGIAARTTTKYLKVLAPLAGYLAAVCLHALWNSAALLGGSKFLTVYFLIMLPLFLGVVYLVVLQRRREQRIIATALPHMAAARWIAPSEVDLLASLPGRRAWRRQAKRQSGKQAAKAVAVYQASVTELAFLDRRELTTDVDRQRQQELLHTLKAARAEATRLAQEAPQG</sequence>
<keyword evidence="1" id="KW-0472">Membrane</keyword>
<evidence type="ECO:0008006" key="4">
    <source>
        <dbReference type="Google" id="ProtNLM"/>
    </source>
</evidence>
<feature type="transmembrane region" description="Helical" evidence="1">
    <location>
        <begin position="122"/>
        <end position="145"/>
    </location>
</feature>
<gene>
    <name evidence="2" type="ORF">AA23TX_07756</name>
</gene>
<evidence type="ECO:0000256" key="1">
    <source>
        <dbReference type="SAM" id="Phobius"/>
    </source>
</evidence>
<dbReference type="AlphaFoldDB" id="A0A6I8M4C1"/>
<keyword evidence="3" id="KW-1185">Reference proteome</keyword>
<accession>A0A6I8M4C1</accession>
<keyword evidence="1" id="KW-1133">Transmembrane helix</keyword>
<feature type="transmembrane region" description="Helical" evidence="1">
    <location>
        <begin position="262"/>
        <end position="281"/>
    </location>
</feature>
<evidence type="ECO:0000313" key="2">
    <source>
        <dbReference type="EMBL" id="VVJ22843.1"/>
    </source>
</evidence>
<feature type="transmembrane region" description="Helical" evidence="1">
    <location>
        <begin position="20"/>
        <end position="44"/>
    </location>
</feature>
<feature type="transmembrane region" description="Helical" evidence="1">
    <location>
        <begin position="157"/>
        <end position="178"/>
    </location>
</feature>
<dbReference type="GO" id="GO:0008233">
    <property type="term" value="F:peptidase activity"/>
    <property type="evidence" value="ECO:0007669"/>
    <property type="project" value="InterPro"/>
</dbReference>
<reference evidence="2 3" key="1">
    <citation type="submission" date="2019-09" db="EMBL/GenBank/DDBJ databases">
        <authorList>
            <person name="Leyn A S."/>
        </authorList>
    </citation>
    <scope>NUCLEOTIDE SEQUENCE [LARGE SCALE GENOMIC DNA]</scope>
    <source>
        <strain evidence="2">AA231_1</strain>
    </source>
</reference>
<proteinExistence type="predicted"/>
<name>A0A6I8M4C1_9PSEU</name>
<organism evidence="2 3">
    <name type="scientific">Amycolatopsis camponoti</name>
    <dbReference type="NCBI Taxonomy" id="2606593"/>
    <lineage>
        <taxon>Bacteria</taxon>
        <taxon>Bacillati</taxon>
        <taxon>Actinomycetota</taxon>
        <taxon>Actinomycetes</taxon>
        <taxon>Pseudonocardiales</taxon>
        <taxon>Pseudonocardiaceae</taxon>
        <taxon>Amycolatopsis</taxon>
    </lineage>
</organism>
<dbReference type="PANTHER" id="PTHR36844">
    <property type="entry name" value="PROTEASE PRSW"/>
    <property type="match status" value="1"/>
</dbReference>
<feature type="transmembrane region" description="Helical" evidence="1">
    <location>
        <begin position="50"/>
        <end position="71"/>
    </location>
</feature>
<dbReference type="EMBL" id="CABVGP010000003">
    <property type="protein sequence ID" value="VVJ22843.1"/>
    <property type="molecule type" value="Genomic_DNA"/>
</dbReference>
<dbReference type="Pfam" id="PF13367">
    <property type="entry name" value="PrsW-protease"/>
    <property type="match status" value="1"/>
</dbReference>
<keyword evidence="1" id="KW-0812">Transmembrane</keyword>
<feature type="transmembrane region" description="Helical" evidence="1">
    <location>
        <begin position="230"/>
        <end position="250"/>
    </location>
</feature>
<feature type="transmembrane region" description="Helical" evidence="1">
    <location>
        <begin position="198"/>
        <end position="223"/>
    </location>
</feature>
<dbReference type="Proteomes" id="UP000399805">
    <property type="component" value="Unassembled WGS sequence"/>
</dbReference>
<dbReference type="PANTHER" id="PTHR36844:SF1">
    <property type="entry name" value="PROTEASE PRSW"/>
    <property type="match status" value="1"/>
</dbReference>
<evidence type="ECO:0000313" key="3">
    <source>
        <dbReference type="Proteomes" id="UP000399805"/>
    </source>
</evidence>
<dbReference type="InterPro" id="IPR026898">
    <property type="entry name" value="PrsW"/>
</dbReference>